<dbReference type="Pfam" id="PF04321">
    <property type="entry name" value="RmlD_sub_bind"/>
    <property type="match status" value="1"/>
</dbReference>
<gene>
    <name evidence="2" type="ORF">UFOPK2766_02240</name>
</gene>
<dbReference type="Gene3D" id="3.40.50.720">
    <property type="entry name" value="NAD(P)-binding Rossmann-like Domain"/>
    <property type="match status" value="1"/>
</dbReference>
<dbReference type="SUPFAM" id="SSF51735">
    <property type="entry name" value="NAD(P)-binding Rossmann-fold domains"/>
    <property type="match status" value="1"/>
</dbReference>
<evidence type="ECO:0000259" key="1">
    <source>
        <dbReference type="Pfam" id="PF04321"/>
    </source>
</evidence>
<feature type="domain" description="RmlD-like substrate binding" evidence="1">
    <location>
        <begin position="2"/>
        <end position="203"/>
    </location>
</feature>
<name>A0A6J6USS5_9ZZZZ</name>
<dbReference type="InterPro" id="IPR036291">
    <property type="entry name" value="NAD(P)-bd_dom_sf"/>
</dbReference>
<sequence length="205" mass="22380">MNCVATRFVADGARRVGAHVVYVSTDYVFDGTKQGPYLEWDATNPQSVYGRTKLGGEMEIDPSWTVARTSWVCGAHGNNMVKTLLRLAGERDTLSFVDDQIGHPTFAGDLAQMLAKLGVERVPGVFHTTNQGAVSWYEFAQAVFSAAGHDPNRISAITTAELDPPRPAARPANSVLDGFAWRSHGFTPSRDFREPLAEVVRALTQ</sequence>
<dbReference type="EMBL" id="CAEZYU010000161">
    <property type="protein sequence ID" value="CAB4761507.1"/>
    <property type="molecule type" value="Genomic_DNA"/>
</dbReference>
<protein>
    <submittedName>
        <fullName evidence="2">Unannotated protein</fullName>
    </submittedName>
</protein>
<dbReference type="PANTHER" id="PTHR10491">
    <property type="entry name" value="DTDP-4-DEHYDRORHAMNOSE REDUCTASE"/>
    <property type="match status" value="1"/>
</dbReference>
<dbReference type="InterPro" id="IPR029903">
    <property type="entry name" value="RmlD-like-bd"/>
</dbReference>
<dbReference type="PANTHER" id="PTHR10491:SF4">
    <property type="entry name" value="METHIONINE ADENOSYLTRANSFERASE 2 SUBUNIT BETA"/>
    <property type="match status" value="1"/>
</dbReference>
<dbReference type="InterPro" id="IPR005913">
    <property type="entry name" value="dTDP_dehydrorham_reduct"/>
</dbReference>
<organism evidence="2">
    <name type="scientific">freshwater metagenome</name>
    <dbReference type="NCBI Taxonomy" id="449393"/>
    <lineage>
        <taxon>unclassified sequences</taxon>
        <taxon>metagenomes</taxon>
        <taxon>ecological metagenomes</taxon>
    </lineage>
</organism>
<dbReference type="CDD" id="cd05254">
    <property type="entry name" value="dTDP_HR_like_SDR_e"/>
    <property type="match status" value="1"/>
</dbReference>
<dbReference type="Gene3D" id="3.90.25.10">
    <property type="entry name" value="UDP-galactose 4-epimerase, domain 1"/>
    <property type="match status" value="1"/>
</dbReference>
<evidence type="ECO:0000313" key="2">
    <source>
        <dbReference type="EMBL" id="CAB4761507.1"/>
    </source>
</evidence>
<reference evidence="2" key="1">
    <citation type="submission" date="2020-05" db="EMBL/GenBank/DDBJ databases">
        <authorList>
            <person name="Chiriac C."/>
            <person name="Salcher M."/>
            <person name="Ghai R."/>
            <person name="Kavagutti S V."/>
        </authorList>
    </citation>
    <scope>NUCLEOTIDE SEQUENCE</scope>
</reference>
<dbReference type="AlphaFoldDB" id="A0A6J6USS5"/>
<proteinExistence type="predicted"/>
<accession>A0A6J6USS5</accession>